<dbReference type="SUPFAM" id="SSF56300">
    <property type="entry name" value="Metallo-dependent phosphatases"/>
    <property type="match status" value="1"/>
</dbReference>
<organism evidence="1 2">
    <name type="scientific">Paracidovorax anthurii</name>
    <dbReference type="NCBI Taxonomy" id="78229"/>
    <lineage>
        <taxon>Bacteria</taxon>
        <taxon>Pseudomonadati</taxon>
        <taxon>Pseudomonadota</taxon>
        <taxon>Betaproteobacteria</taxon>
        <taxon>Burkholderiales</taxon>
        <taxon>Comamonadaceae</taxon>
        <taxon>Paracidovorax</taxon>
    </lineage>
</organism>
<keyword evidence="1" id="KW-0378">Hydrolase</keyword>
<dbReference type="InterPro" id="IPR050535">
    <property type="entry name" value="DNA_Repair-Maintenance_Comp"/>
</dbReference>
<proteinExistence type="predicted"/>
<evidence type="ECO:0000313" key="1">
    <source>
        <dbReference type="EMBL" id="RAR78148.1"/>
    </source>
</evidence>
<dbReference type="InterPro" id="IPR029052">
    <property type="entry name" value="Metallo-depent_PP-like"/>
</dbReference>
<name>A0A328YW09_9BURK</name>
<gene>
    <name evidence="1" type="ORF">AX018_103211</name>
</gene>
<comment type="caution">
    <text evidence="1">The sequence shown here is derived from an EMBL/GenBank/DDBJ whole genome shotgun (WGS) entry which is preliminary data.</text>
</comment>
<keyword evidence="2" id="KW-1185">Reference proteome</keyword>
<dbReference type="GO" id="GO:0004527">
    <property type="term" value="F:exonuclease activity"/>
    <property type="evidence" value="ECO:0007669"/>
    <property type="project" value="UniProtKB-KW"/>
</dbReference>
<sequence>MRIAHFSDLHYGAKNLAEAERCFGAAIDRAAVLGVEAAVISGDATDHALDLHAPAAARLAAQVRRLADHCPVLLLQGTYSHEPPGTLNIFRSIGGRHAIHVADRIQQVALTREGRWVVSPEWCFPCLPSGAVAIFSCLPTVNKATVAATVGATQAAQAVGEQLAQLLAGFAPSHRLARAQGLPTIGVSHGTVFGCVTEHGVPMAGFDHEFTTGALFAAQAQAVMLGHIHRHQAWTQQGDAGVQAIAYAGSIGRFHHGEDGDKGFLLWEVEAEAAGCRLEATPARRTIDIVFEGRPDLDALRDAVARQDVAGASVRVRWTVPEEERCAVDRHAILRVLADAADTQLEGRIVPVTRARAEGISRLARMDDQLREWARITEVRAEPLLGCLAALAEASPEDIAARVLQQGVAAPDTAALLPSAPRPAGMRAAGQALHAVPG</sequence>
<dbReference type="Gene3D" id="3.60.21.10">
    <property type="match status" value="1"/>
</dbReference>
<dbReference type="OrthoDB" id="8949987at2"/>
<accession>A0A328YW09</accession>
<evidence type="ECO:0000313" key="2">
    <source>
        <dbReference type="Proteomes" id="UP000248856"/>
    </source>
</evidence>
<dbReference type="AlphaFoldDB" id="A0A328YW09"/>
<dbReference type="EMBL" id="QLTA01000032">
    <property type="protein sequence ID" value="RAR78148.1"/>
    <property type="molecule type" value="Genomic_DNA"/>
</dbReference>
<keyword evidence="1" id="KW-0540">Nuclease</keyword>
<dbReference type="RefSeq" id="WP_111878749.1">
    <property type="nucleotide sequence ID" value="NZ_CBCSGC010000008.1"/>
</dbReference>
<protein>
    <submittedName>
        <fullName evidence="1">Exonuclease SbcD</fullName>
    </submittedName>
</protein>
<keyword evidence="1" id="KW-0269">Exonuclease</keyword>
<reference evidence="1 2" key="1">
    <citation type="submission" date="2018-06" db="EMBL/GenBank/DDBJ databases">
        <title>Genomic Encyclopedia of Archaeal and Bacterial Type Strains, Phase II (KMG-II): from individual species to whole genera.</title>
        <authorList>
            <person name="Goeker M."/>
        </authorList>
    </citation>
    <scope>NUCLEOTIDE SEQUENCE [LARGE SCALE GENOMIC DNA]</scope>
    <source>
        <strain evidence="1 2">CFPB 3232</strain>
    </source>
</reference>
<dbReference type="Proteomes" id="UP000248856">
    <property type="component" value="Unassembled WGS sequence"/>
</dbReference>
<dbReference type="PANTHER" id="PTHR30337">
    <property type="entry name" value="COMPONENT OF ATP-DEPENDENT DSDNA EXONUCLEASE"/>
    <property type="match status" value="1"/>
</dbReference>